<accession>A0ABX0TDA1</accession>
<dbReference type="Gene3D" id="3.40.50.300">
    <property type="entry name" value="P-loop containing nucleotide triphosphate hydrolases"/>
    <property type="match status" value="1"/>
</dbReference>
<sequence length="177" mass="18998">MNRPEVLLIGGRSGVGKSTTAIALHDMLATAGVRHVLIEGDFLDLAWPPPHREHPEAHLAARNLAAIWANARALEHHRLVFTNTVSVLESAVLADAIGEDPLVTAVLLRAGDQVVGNRLGRRAGGPAAFDEIRRSAETARHLDRAVADDVVRVETDGRTPADIAQELGRLTGWLALD</sequence>
<gene>
    <name evidence="1" type="ORF">E9228_003095</name>
</gene>
<reference evidence="1 2" key="1">
    <citation type="submission" date="2020-03" db="EMBL/GenBank/DDBJ databases">
        <title>Above-ground endophytic microbial communities from plants in different locations in the United States.</title>
        <authorList>
            <person name="Frank C."/>
        </authorList>
    </citation>
    <scope>NUCLEOTIDE SEQUENCE [LARGE SCALE GENOMIC DNA]</scope>
    <source>
        <strain evidence="1 2">WW7</strain>
    </source>
</reference>
<dbReference type="RefSeq" id="WP_166781427.1">
    <property type="nucleotide sequence ID" value="NZ_JAAOYO010000005.1"/>
</dbReference>
<proteinExistence type="predicted"/>
<evidence type="ECO:0008006" key="3">
    <source>
        <dbReference type="Google" id="ProtNLM"/>
    </source>
</evidence>
<dbReference type="SUPFAM" id="SSF52540">
    <property type="entry name" value="P-loop containing nucleoside triphosphate hydrolases"/>
    <property type="match status" value="1"/>
</dbReference>
<keyword evidence="2" id="KW-1185">Reference proteome</keyword>
<dbReference type="InterPro" id="IPR027417">
    <property type="entry name" value="P-loop_NTPase"/>
</dbReference>
<evidence type="ECO:0000313" key="2">
    <source>
        <dbReference type="Proteomes" id="UP001318300"/>
    </source>
</evidence>
<comment type="caution">
    <text evidence="1">The sequence shown here is derived from an EMBL/GenBank/DDBJ whole genome shotgun (WGS) entry which is preliminary data.</text>
</comment>
<organism evidence="1 2">
    <name type="scientific">Curtobacterium salicis</name>
    <dbReference type="NCBI Taxonomy" id="1779862"/>
    <lineage>
        <taxon>Bacteria</taxon>
        <taxon>Bacillati</taxon>
        <taxon>Actinomycetota</taxon>
        <taxon>Actinomycetes</taxon>
        <taxon>Micrococcales</taxon>
        <taxon>Microbacteriaceae</taxon>
        <taxon>Curtobacterium</taxon>
    </lineage>
</organism>
<name>A0ABX0TDA1_9MICO</name>
<protein>
    <recommendedName>
        <fullName evidence="3">ATPase</fullName>
    </recommendedName>
</protein>
<dbReference type="EMBL" id="JAAOYO010000005">
    <property type="protein sequence ID" value="NII42426.1"/>
    <property type="molecule type" value="Genomic_DNA"/>
</dbReference>
<dbReference type="Proteomes" id="UP001318300">
    <property type="component" value="Unassembled WGS sequence"/>
</dbReference>
<evidence type="ECO:0000313" key="1">
    <source>
        <dbReference type="EMBL" id="NII42426.1"/>
    </source>
</evidence>